<organism evidence="2 3">
    <name type="scientific">Pectinatus cerevisiiphilus</name>
    <dbReference type="NCBI Taxonomy" id="86956"/>
    <lineage>
        <taxon>Bacteria</taxon>
        <taxon>Bacillati</taxon>
        <taxon>Bacillota</taxon>
        <taxon>Negativicutes</taxon>
        <taxon>Selenomonadales</taxon>
        <taxon>Selenomonadaceae</taxon>
        <taxon>Pectinatus</taxon>
    </lineage>
</organism>
<keyword evidence="3" id="KW-1185">Reference proteome</keyword>
<name>A0A4R3KFB8_9FIRM</name>
<dbReference type="EMBL" id="SMAA01000001">
    <property type="protein sequence ID" value="TCS81968.1"/>
    <property type="molecule type" value="Genomic_DNA"/>
</dbReference>
<accession>A0A4R3KFB8</accession>
<gene>
    <name evidence="2" type="ORF">EDC37_101139</name>
</gene>
<comment type="caution">
    <text evidence="2">The sequence shown here is derived from an EMBL/GenBank/DDBJ whole genome shotgun (WGS) entry which is preliminary data.</text>
</comment>
<dbReference type="AlphaFoldDB" id="A0A4R3KFB8"/>
<proteinExistence type="predicted"/>
<evidence type="ECO:0000259" key="1">
    <source>
        <dbReference type="Pfam" id="PF04015"/>
    </source>
</evidence>
<dbReference type="Pfam" id="PF04015">
    <property type="entry name" value="DUF362"/>
    <property type="match status" value="1"/>
</dbReference>
<evidence type="ECO:0000313" key="3">
    <source>
        <dbReference type="Proteomes" id="UP000295188"/>
    </source>
</evidence>
<evidence type="ECO:0000313" key="2">
    <source>
        <dbReference type="EMBL" id="TCS81968.1"/>
    </source>
</evidence>
<reference evidence="2 3" key="1">
    <citation type="submission" date="2019-03" db="EMBL/GenBank/DDBJ databases">
        <title>Genomic Encyclopedia of Type Strains, Phase IV (KMG-IV): sequencing the most valuable type-strain genomes for metagenomic binning, comparative biology and taxonomic classification.</title>
        <authorList>
            <person name="Goeker M."/>
        </authorList>
    </citation>
    <scope>NUCLEOTIDE SEQUENCE [LARGE SCALE GENOMIC DNA]</scope>
    <source>
        <strain evidence="2 3">DSM 20467</strain>
    </source>
</reference>
<dbReference type="OrthoDB" id="104016at2"/>
<dbReference type="InterPro" id="IPR007160">
    <property type="entry name" value="DUF362"/>
</dbReference>
<feature type="domain" description="DUF362" evidence="1">
    <location>
        <begin position="155"/>
        <end position="388"/>
    </location>
</feature>
<dbReference type="Proteomes" id="UP000295188">
    <property type="component" value="Unassembled WGS sequence"/>
</dbReference>
<protein>
    <submittedName>
        <fullName evidence="2">Uncharacterized protein DUF362</fullName>
    </submittedName>
</protein>
<sequence>MLKILLIFIPVTLLLYLILTNVNLAAGKEKLSFLISPPTRTKLADVFNTASGAFQDIIYHDQQSEFPFHQPYGTGVGIYPGRVVWTHDPASVAWDGKGYWWNPDHFDEKIIGQMVRQNIMSLTGTDTAANGWNMLFTKHNEAQGNQTGYIPGQKIAIKVNLNGTSEYSEDSSGETQVSYANPVLLKTVLTSLIDDAGVRPEDITVYDVSRLFPKYMVAMCTEGKLNGVNFVGRDTAVADKTAPIVWSQQFDGSDVVSYLPTVVTEASYIINLANLKGHSWGISLCAKNNFGSFINDNYVRPPVGANLHPFMTDKKMDTYTPLVDLMANKQLGGKTILYMLDALISAPSEEAAVTGENTKWQQPPFDNNYTASIFVSQDPVAIDSVGADLLMNEPTILSENGAIRHHPEIESYLHEAGQIAAAPSGVTYYDGTGHAVKNLGTHEHWTNTRDKTYTRNQSNKNGIELLYIDMTKQ</sequence>
<dbReference type="RefSeq" id="WP_132546940.1">
    <property type="nucleotide sequence ID" value="NZ_SMAA01000001.1"/>
</dbReference>